<organism evidence="1 2">
    <name type="scientific">Panagrolaimus sp. PS1159</name>
    <dbReference type="NCBI Taxonomy" id="55785"/>
    <lineage>
        <taxon>Eukaryota</taxon>
        <taxon>Metazoa</taxon>
        <taxon>Ecdysozoa</taxon>
        <taxon>Nematoda</taxon>
        <taxon>Chromadorea</taxon>
        <taxon>Rhabditida</taxon>
        <taxon>Tylenchina</taxon>
        <taxon>Panagrolaimomorpha</taxon>
        <taxon>Panagrolaimoidea</taxon>
        <taxon>Panagrolaimidae</taxon>
        <taxon>Panagrolaimus</taxon>
    </lineage>
</organism>
<evidence type="ECO:0000313" key="2">
    <source>
        <dbReference type="WBParaSite" id="PS1159_v2.g1443.t1"/>
    </source>
</evidence>
<dbReference type="Proteomes" id="UP000887580">
    <property type="component" value="Unplaced"/>
</dbReference>
<evidence type="ECO:0000313" key="1">
    <source>
        <dbReference type="Proteomes" id="UP000887580"/>
    </source>
</evidence>
<sequence>MLHQTPIPSGHFIQPSTQPFPFSHIPNEFFNQMENTPTFYNAYAFPQQYSSFDCSKLDEQATVSHFIPEKPIIPSSVKPSKTFKSPEEEKKSKARRERNNKAAQVSRQKRRQREEELKQQVEKLQTELKKANSLIDELRQALAAVKGNNQNIYPCNCRRW</sequence>
<proteinExistence type="predicted"/>
<name>A0AC35F6K3_9BILA</name>
<dbReference type="WBParaSite" id="PS1159_v2.g1443.t1">
    <property type="protein sequence ID" value="PS1159_v2.g1443.t1"/>
    <property type="gene ID" value="PS1159_v2.g1443"/>
</dbReference>
<reference evidence="2" key="1">
    <citation type="submission" date="2022-11" db="UniProtKB">
        <authorList>
            <consortium name="WormBaseParasite"/>
        </authorList>
    </citation>
    <scope>IDENTIFICATION</scope>
</reference>
<protein>
    <submittedName>
        <fullName evidence="2">BZIP domain-containing protein</fullName>
    </submittedName>
</protein>
<accession>A0AC35F6K3</accession>